<evidence type="ECO:0000256" key="3">
    <source>
        <dbReference type="ARBA" id="ARBA00022691"/>
    </source>
</evidence>
<dbReference type="SUPFAM" id="SSF46785">
    <property type="entry name" value="Winged helix' DNA-binding domain"/>
    <property type="match status" value="1"/>
</dbReference>
<keyword evidence="1" id="KW-0489">Methyltransferase</keyword>
<keyword evidence="7" id="KW-1185">Reference proteome</keyword>
<keyword evidence="3" id="KW-0949">S-adenosyl-L-methionine</keyword>
<accession>A0ABV2HRD1</accession>
<comment type="caution">
    <text evidence="6">The sequence shown here is derived from an EMBL/GenBank/DDBJ whole genome shotgun (WGS) entry which is preliminary data.</text>
</comment>
<evidence type="ECO:0000256" key="1">
    <source>
        <dbReference type="ARBA" id="ARBA00022603"/>
    </source>
</evidence>
<proteinExistence type="predicted"/>
<dbReference type="InterPro" id="IPR016461">
    <property type="entry name" value="COMT-like"/>
</dbReference>
<dbReference type="Proteomes" id="UP001549036">
    <property type="component" value="Unassembled WGS sequence"/>
</dbReference>
<evidence type="ECO:0000259" key="4">
    <source>
        <dbReference type="Pfam" id="PF00891"/>
    </source>
</evidence>
<dbReference type="Pfam" id="PF08100">
    <property type="entry name" value="Dimerisation"/>
    <property type="match status" value="1"/>
</dbReference>
<evidence type="ECO:0000313" key="7">
    <source>
        <dbReference type="Proteomes" id="UP001549036"/>
    </source>
</evidence>
<feature type="domain" description="O-methyltransferase dimerisation" evidence="5">
    <location>
        <begin position="27"/>
        <end position="102"/>
    </location>
</feature>
<dbReference type="EMBL" id="JBEPLM010000003">
    <property type="protein sequence ID" value="MET3593119.1"/>
    <property type="molecule type" value="Genomic_DNA"/>
</dbReference>
<dbReference type="InterPro" id="IPR001077">
    <property type="entry name" value="COMT_C"/>
</dbReference>
<dbReference type="Gene3D" id="3.40.50.150">
    <property type="entry name" value="Vaccinia Virus protein VP39"/>
    <property type="match status" value="1"/>
</dbReference>
<dbReference type="PANTHER" id="PTHR43712:SF2">
    <property type="entry name" value="O-METHYLTRANSFERASE CICE"/>
    <property type="match status" value="1"/>
</dbReference>
<name>A0ABV2HRD1_9HYPH</name>
<keyword evidence="2" id="KW-0808">Transferase</keyword>
<dbReference type="PIRSF" id="PIRSF005739">
    <property type="entry name" value="O-mtase"/>
    <property type="match status" value="1"/>
</dbReference>
<organism evidence="6 7">
    <name type="scientific">Mesorhizobium shonense</name>
    <dbReference type="NCBI Taxonomy" id="1209948"/>
    <lineage>
        <taxon>Bacteria</taxon>
        <taxon>Pseudomonadati</taxon>
        <taxon>Pseudomonadota</taxon>
        <taxon>Alphaproteobacteria</taxon>
        <taxon>Hyphomicrobiales</taxon>
        <taxon>Phyllobacteriaceae</taxon>
        <taxon>Mesorhizobium</taxon>
    </lineage>
</organism>
<dbReference type="PROSITE" id="PS51683">
    <property type="entry name" value="SAM_OMT_II"/>
    <property type="match status" value="1"/>
</dbReference>
<dbReference type="InterPro" id="IPR036388">
    <property type="entry name" value="WH-like_DNA-bd_sf"/>
</dbReference>
<gene>
    <name evidence="6" type="ORF">ABID26_002507</name>
</gene>
<dbReference type="InterPro" id="IPR036390">
    <property type="entry name" value="WH_DNA-bd_sf"/>
</dbReference>
<protein>
    <recommendedName>
        <fullName evidence="8">Methyltransferase</fullName>
    </recommendedName>
</protein>
<dbReference type="Gene3D" id="1.10.10.10">
    <property type="entry name" value="Winged helix-like DNA-binding domain superfamily/Winged helix DNA-binding domain"/>
    <property type="match status" value="1"/>
</dbReference>
<evidence type="ECO:0000259" key="5">
    <source>
        <dbReference type="Pfam" id="PF08100"/>
    </source>
</evidence>
<dbReference type="Pfam" id="PF00891">
    <property type="entry name" value="Methyltransf_2"/>
    <property type="match status" value="1"/>
</dbReference>
<dbReference type="RefSeq" id="WP_292303150.1">
    <property type="nucleotide sequence ID" value="NZ_JBEPLM010000003.1"/>
</dbReference>
<feature type="domain" description="O-methyltransferase C-terminal" evidence="4">
    <location>
        <begin position="125"/>
        <end position="333"/>
    </location>
</feature>
<evidence type="ECO:0000313" key="6">
    <source>
        <dbReference type="EMBL" id="MET3593119.1"/>
    </source>
</evidence>
<dbReference type="SUPFAM" id="SSF53335">
    <property type="entry name" value="S-adenosyl-L-methionine-dependent methyltransferases"/>
    <property type="match status" value="1"/>
</dbReference>
<evidence type="ECO:0008006" key="8">
    <source>
        <dbReference type="Google" id="ProtNLM"/>
    </source>
</evidence>
<evidence type="ECO:0000256" key="2">
    <source>
        <dbReference type="ARBA" id="ARBA00022679"/>
    </source>
</evidence>
<sequence length="352" mass="38178">MDTRITGATKAMAGEKDAAELSPEGIMQLGLGFWASKTLLSAVELGLFTELAAGPLDCETLRSRLGLHERGARDFFDALLALRMLERDGGAYRNTAATDRYLDCNKSTYVGGMLAGAGQRLYANWGSLTEALRTGKPQNGTEDGEDLFEMLFSDPEKVAMFAKAMTGGSLQAAEALARRFPWANYDTFIDIGTAEGRLPVEVGRLHSHLTGGGFDLPPMRPVFEAYVERHALGGRLSFYSGDFLAGPLPSAEVLVMGHILHDWNLEVKRKLLAKAHSALPKGGALIVYDQIIDDERRENAAGLLMSLNMLVNTNGGFDYTRAEGIGWVREAGFAEVRCEHLAGPHSIIVGIK</sequence>
<reference evidence="6 7" key="1">
    <citation type="submission" date="2024-06" db="EMBL/GenBank/DDBJ databases">
        <title>Genomic Encyclopedia of Type Strains, Phase IV (KMG-IV): sequencing the most valuable type-strain genomes for metagenomic binning, comparative biology and taxonomic classification.</title>
        <authorList>
            <person name="Goeker M."/>
        </authorList>
    </citation>
    <scope>NUCLEOTIDE SEQUENCE [LARGE SCALE GENOMIC DNA]</scope>
    <source>
        <strain evidence="6 7">DSM 29846</strain>
    </source>
</reference>
<dbReference type="InterPro" id="IPR012967">
    <property type="entry name" value="COMT_dimerisation"/>
</dbReference>
<dbReference type="PANTHER" id="PTHR43712">
    <property type="entry name" value="PUTATIVE (AFU_ORTHOLOGUE AFUA_4G14580)-RELATED"/>
    <property type="match status" value="1"/>
</dbReference>
<dbReference type="InterPro" id="IPR029063">
    <property type="entry name" value="SAM-dependent_MTases_sf"/>
</dbReference>